<protein>
    <submittedName>
        <fullName evidence="3">Uncharacterized protein</fullName>
    </submittedName>
</protein>
<comment type="caution">
    <text evidence="3">The sequence shown here is derived from an EMBL/GenBank/DDBJ whole genome shotgun (WGS) entry which is preliminary data.</text>
</comment>
<proteinExistence type="predicted"/>
<reference evidence="3 4" key="1">
    <citation type="journal article" date="2016" name="Nat. Commun.">
        <title>Thousands of microbial genomes shed light on interconnected biogeochemical processes in an aquifer system.</title>
        <authorList>
            <person name="Anantharaman K."/>
            <person name="Brown C.T."/>
            <person name="Hug L.A."/>
            <person name="Sharon I."/>
            <person name="Castelle C.J."/>
            <person name="Probst A.J."/>
            <person name="Thomas B.C."/>
            <person name="Singh A."/>
            <person name="Wilkins M.J."/>
            <person name="Karaoz U."/>
            <person name="Brodie E.L."/>
            <person name="Williams K.H."/>
            <person name="Hubbard S.S."/>
            <person name="Banfield J.F."/>
        </authorList>
    </citation>
    <scope>NUCLEOTIDE SEQUENCE [LARGE SCALE GENOMIC DNA]</scope>
</reference>
<gene>
    <name evidence="3" type="ORF">A2V97_01170</name>
</gene>
<sequence length="208" mass="22655">MDILPDQNTSQGLSSQPPVTAPVPSPYPAPIPGPVLPDNQGSKKKTILYLVLVIALILIAGVLSITLIPLLKPQNKEVTQEEPSSTINTQTIALIGVDSGNEYGKISRNIDADRIEWIVEISPLGFEPPEGVFLQIWLDSDAEKSSLTPLAKLLRQDDGSYLLQIEESLVGTNPNPNQFKNFVIMSLESVDDLSVEGIVARGEFKENR</sequence>
<keyword evidence="2" id="KW-1133">Transmembrane helix</keyword>
<dbReference type="STRING" id="1802485.A2V97_01170"/>
<dbReference type="EMBL" id="MGFX01000006">
    <property type="protein sequence ID" value="OGM15227.1"/>
    <property type="molecule type" value="Genomic_DNA"/>
</dbReference>
<dbReference type="AlphaFoldDB" id="A0A1F7XJN2"/>
<feature type="transmembrane region" description="Helical" evidence="2">
    <location>
        <begin position="47"/>
        <end position="71"/>
    </location>
</feature>
<keyword evidence="2" id="KW-0472">Membrane</keyword>
<name>A0A1F7XJN2_9BACT</name>
<accession>A0A1F7XJN2</accession>
<keyword evidence="2" id="KW-0812">Transmembrane</keyword>
<dbReference type="Proteomes" id="UP000177382">
    <property type="component" value="Unassembled WGS sequence"/>
</dbReference>
<evidence type="ECO:0000313" key="3">
    <source>
        <dbReference type="EMBL" id="OGM15227.1"/>
    </source>
</evidence>
<organism evidence="3 4">
    <name type="scientific">Candidatus Woesebacteria bacterium RBG_16_42_24</name>
    <dbReference type="NCBI Taxonomy" id="1802485"/>
    <lineage>
        <taxon>Bacteria</taxon>
        <taxon>Candidatus Woeseibacteriota</taxon>
    </lineage>
</organism>
<feature type="region of interest" description="Disordered" evidence="1">
    <location>
        <begin position="1"/>
        <end position="37"/>
    </location>
</feature>
<evidence type="ECO:0000256" key="2">
    <source>
        <dbReference type="SAM" id="Phobius"/>
    </source>
</evidence>
<feature type="compositionally biased region" description="Polar residues" evidence="1">
    <location>
        <begin position="1"/>
        <end position="16"/>
    </location>
</feature>
<evidence type="ECO:0000256" key="1">
    <source>
        <dbReference type="SAM" id="MobiDB-lite"/>
    </source>
</evidence>
<evidence type="ECO:0000313" key="4">
    <source>
        <dbReference type="Proteomes" id="UP000177382"/>
    </source>
</evidence>
<feature type="compositionally biased region" description="Pro residues" evidence="1">
    <location>
        <begin position="19"/>
        <end position="35"/>
    </location>
</feature>